<feature type="compositionally biased region" description="Basic and acidic residues" evidence="1">
    <location>
        <begin position="94"/>
        <end position="109"/>
    </location>
</feature>
<evidence type="ECO:0000313" key="3">
    <source>
        <dbReference type="EMBL" id="KAL3522053.1"/>
    </source>
</evidence>
<name>A0ABD2ZSR1_9GENT</name>
<gene>
    <name evidence="3" type="ORF">ACH5RR_014887</name>
</gene>
<evidence type="ECO:0000313" key="4">
    <source>
        <dbReference type="Proteomes" id="UP001630127"/>
    </source>
</evidence>
<keyword evidence="2" id="KW-0812">Transmembrane</keyword>
<dbReference type="AlphaFoldDB" id="A0ABD2ZSR1"/>
<comment type="caution">
    <text evidence="3">The sequence shown here is derived from an EMBL/GenBank/DDBJ whole genome shotgun (WGS) entry which is preliminary data.</text>
</comment>
<keyword evidence="2" id="KW-1133">Transmembrane helix</keyword>
<dbReference type="EMBL" id="JBJUIK010000007">
    <property type="protein sequence ID" value="KAL3522053.1"/>
    <property type="molecule type" value="Genomic_DNA"/>
</dbReference>
<feature type="transmembrane region" description="Helical" evidence="2">
    <location>
        <begin position="187"/>
        <end position="207"/>
    </location>
</feature>
<accession>A0ABD2ZSR1</accession>
<dbReference type="PANTHER" id="PTHR34064:SF4">
    <property type="entry name" value="PROTEIN, PUTATIVE-RELATED"/>
    <property type="match status" value="1"/>
</dbReference>
<feature type="region of interest" description="Disordered" evidence="1">
    <location>
        <begin position="84"/>
        <end position="118"/>
    </location>
</feature>
<evidence type="ECO:0008006" key="5">
    <source>
        <dbReference type="Google" id="ProtNLM"/>
    </source>
</evidence>
<sequence length="220" mass="24153">METPKLEHYMGSENLSSVSEFEEKGSQKISVSHHQLINNGLDYTTEKAPDSFIVDIERFASHLNTTTTTDKDVKANSRITLLRSLSRKGSQQRGAEKKSNGIINNERDNGSLAISPRVSFGGSTSEKPMVVTVGAAEHSHNPQVHNPITIMTGSLGPAESTCSTVSTRFGFRRSSSPSRTIIDPRRILFFFATLSSMGTILLIYFTLSMNKFNGHDNGLN</sequence>
<proteinExistence type="predicted"/>
<evidence type="ECO:0000256" key="1">
    <source>
        <dbReference type="SAM" id="MobiDB-lite"/>
    </source>
</evidence>
<dbReference type="Proteomes" id="UP001630127">
    <property type="component" value="Unassembled WGS sequence"/>
</dbReference>
<protein>
    <recommendedName>
        <fullName evidence="5">Transmembrane protein</fullName>
    </recommendedName>
</protein>
<keyword evidence="2" id="KW-0472">Membrane</keyword>
<evidence type="ECO:0000256" key="2">
    <source>
        <dbReference type="SAM" id="Phobius"/>
    </source>
</evidence>
<reference evidence="3 4" key="1">
    <citation type="submission" date="2024-11" db="EMBL/GenBank/DDBJ databases">
        <title>A near-complete genome assembly of Cinchona calisaya.</title>
        <authorList>
            <person name="Lian D.C."/>
            <person name="Zhao X.W."/>
            <person name="Wei L."/>
        </authorList>
    </citation>
    <scope>NUCLEOTIDE SEQUENCE [LARGE SCALE GENOMIC DNA]</scope>
    <source>
        <tissue evidence="3">Nenye</tissue>
    </source>
</reference>
<keyword evidence="4" id="KW-1185">Reference proteome</keyword>
<dbReference type="PANTHER" id="PTHR34064">
    <property type="entry name" value="OS04G0672300 PROTEIN"/>
    <property type="match status" value="1"/>
</dbReference>
<organism evidence="3 4">
    <name type="scientific">Cinchona calisaya</name>
    <dbReference type="NCBI Taxonomy" id="153742"/>
    <lineage>
        <taxon>Eukaryota</taxon>
        <taxon>Viridiplantae</taxon>
        <taxon>Streptophyta</taxon>
        <taxon>Embryophyta</taxon>
        <taxon>Tracheophyta</taxon>
        <taxon>Spermatophyta</taxon>
        <taxon>Magnoliopsida</taxon>
        <taxon>eudicotyledons</taxon>
        <taxon>Gunneridae</taxon>
        <taxon>Pentapetalae</taxon>
        <taxon>asterids</taxon>
        <taxon>lamiids</taxon>
        <taxon>Gentianales</taxon>
        <taxon>Rubiaceae</taxon>
        <taxon>Cinchonoideae</taxon>
        <taxon>Cinchoneae</taxon>
        <taxon>Cinchona</taxon>
    </lineage>
</organism>